<dbReference type="Proteomes" id="UP000765160">
    <property type="component" value="Unassembled WGS sequence"/>
</dbReference>
<dbReference type="SMART" id="SM00283">
    <property type="entry name" value="MA"/>
    <property type="match status" value="1"/>
</dbReference>
<dbReference type="InterPro" id="IPR012292">
    <property type="entry name" value="Globin/Proto"/>
</dbReference>
<dbReference type="InterPro" id="IPR004090">
    <property type="entry name" value="Chemotax_Me-accpt_rcpt"/>
</dbReference>
<feature type="domain" description="Methyl-accepting transducer" evidence="5">
    <location>
        <begin position="186"/>
        <end position="415"/>
    </location>
</feature>
<proteinExistence type="inferred from homology"/>
<evidence type="ECO:0000256" key="2">
    <source>
        <dbReference type="ARBA" id="ARBA00029447"/>
    </source>
</evidence>
<dbReference type="PANTHER" id="PTHR32089:SF112">
    <property type="entry name" value="LYSOZYME-LIKE PROTEIN-RELATED"/>
    <property type="match status" value="1"/>
</dbReference>
<dbReference type="PRINTS" id="PR00260">
    <property type="entry name" value="CHEMTRNSDUCR"/>
</dbReference>
<comment type="similarity">
    <text evidence="2">Belongs to the methyl-accepting chemotaxis (MCP) protein family.</text>
</comment>
<dbReference type="RefSeq" id="WP_168046273.1">
    <property type="nucleotide sequence ID" value="NZ_JAATJR010000001.1"/>
</dbReference>
<dbReference type="Gene3D" id="1.10.287.950">
    <property type="entry name" value="Methyl-accepting chemotaxis protein"/>
    <property type="match status" value="1"/>
</dbReference>
<evidence type="ECO:0000256" key="1">
    <source>
        <dbReference type="ARBA" id="ARBA00023224"/>
    </source>
</evidence>
<dbReference type="Pfam" id="PF11563">
    <property type="entry name" value="Protoglobin"/>
    <property type="match status" value="1"/>
</dbReference>
<evidence type="ECO:0000313" key="7">
    <source>
        <dbReference type="Proteomes" id="UP000765160"/>
    </source>
</evidence>
<keyword evidence="1 3" id="KW-0807">Transducer</keyword>
<comment type="caution">
    <text evidence="6">The sequence shown here is derived from an EMBL/GenBank/DDBJ whole genome shotgun (WGS) entry which is preliminary data.</text>
</comment>
<evidence type="ECO:0000256" key="4">
    <source>
        <dbReference type="SAM" id="MobiDB-lite"/>
    </source>
</evidence>
<dbReference type="Gene3D" id="1.10.490.10">
    <property type="entry name" value="Globins"/>
    <property type="match status" value="1"/>
</dbReference>
<feature type="region of interest" description="Disordered" evidence="4">
    <location>
        <begin position="200"/>
        <end position="223"/>
    </location>
</feature>
<evidence type="ECO:0000313" key="6">
    <source>
        <dbReference type="EMBL" id="NKE43340.1"/>
    </source>
</evidence>
<accession>A0ABX1EVU6</accession>
<dbReference type="Pfam" id="PF00015">
    <property type="entry name" value="MCPsignal"/>
    <property type="match status" value="1"/>
</dbReference>
<keyword evidence="7" id="KW-1185">Reference proteome</keyword>
<dbReference type="InterPro" id="IPR044398">
    <property type="entry name" value="Globin-sensor_dom"/>
</dbReference>
<dbReference type="InterPro" id="IPR039379">
    <property type="entry name" value="Protoglobin_sensor_dom"/>
</dbReference>
<gene>
    <name evidence="6" type="ORF">HB662_01020</name>
</gene>
<organism evidence="6 7">
    <name type="scientific">Falsiroseomonas frigidaquae</name>
    <dbReference type="NCBI Taxonomy" id="487318"/>
    <lineage>
        <taxon>Bacteria</taxon>
        <taxon>Pseudomonadati</taxon>
        <taxon>Pseudomonadota</taxon>
        <taxon>Alphaproteobacteria</taxon>
        <taxon>Acetobacterales</taxon>
        <taxon>Roseomonadaceae</taxon>
        <taxon>Falsiroseomonas</taxon>
    </lineage>
</organism>
<dbReference type="InterPro" id="IPR004089">
    <property type="entry name" value="MCPsignal_dom"/>
</dbReference>
<dbReference type="PROSITE" id="PS50111">
    <property type="entry name" value="CHEMOTAXIS_TRANSDUC_2"/>
    <property type="match status" value="1"/>
</dbReference>
<sequence length="548" mass="57223">MTQSSDQDKRLAAFGLTPADTATLGTLRGFAEDRLPALLLSLHDTFSPWPEMRAALMKPEVHAVRLAHWQRVVTGAIGDGFVESAGRLAAAFYQNGVPGYAVAICHHSVMSGLLQELARQQGAARGTTFFGRARQRREAAVRDALGRVTWLDLELLLETYTAAEAESRDAALVGMAETVEREAGAAVTQVSKLTSEMARTAREMSATASRTGSNADDAAAAAGQTRGTAQTVAAAAEELTASIGEITRQVTLSGSAAQQAVAAGQGARGSIEALSQQAEQISHVAGIIADIASKTNLLALNATIEAARAGEAGKGFAVVASEVKQLATQTARSTEDISRQISGIREATSQAVAAVAEMVERIGEIDRVVANVSDAVQQQGEATAEIARSIGQTAAAAHEMSERTDAVREAVRESDRQANAVQVTAGTLDEAVAKLRTAVIHAVRTSTGSVNRRRHPRHPADLPAELLLDGAKPVAVRVLDLSARGARLGGCRDAAAGQRGRLRVEGLELALLITHAGRDGECGASLHPAPAEQPRLAALIGRISDRAA</sequence>
<dbReference type="PANTHER" id="PTHR32089">
    <property type="entry name" value="METHYL-ACCEPTING CHEMOTAXIS PROTEIN MCPB"/>
    <property type="match status" value="1"/>
</dbReference>
<evidence type="ECO:0000259" key="5">
    <source>
        <dbReference type="PROSITE" id="PS50111"/>
    </source>
</evidence>
<dbReference type="CDD" id="cd01068">
    <property type="entry name" value="globin_sensor"/>
    <property type="match status" value="1"/>
</dbReference>
<dbReference type="EMBL" id="JAAVTX010000001">
    <property type="protein sequence ID" value="NKE43340.1"/>
    <property type="molecule type" value="Genomic_DNA"/>
</dbReference>
<dbReference type="SUPFAM" id="SSF58104">
    <property type="entry name" value="Methyl-accepting chemotaxis protein (MCP) signaling domain"/>
    <property type="match status" value="1"/>
</dbReference>
<protein>
    <submittedName>
        <fullName evidence="6">Chemotaxis protein</fullName>
    </submittedName>
</protein>
<dbReference type="SUPFAM" id="SSF141371">
    <property type="entry name" value="PilZ domain-like"/>
    <property type="match status" value="1"/>
</dbReference>
<reference evidence="6 7" key="1">
    <citation type="submission" date="2020-03" db="EMBL/GenBank/DDBJ databases">
        <title>Roseomonas selenitidurans sp. nov. isolated from soil.</title>
        <authorList>
            <person name="Liu H."/>
        </authorList>
    </citation>
    <scope>NUCLEOTIDE SEQUENCE [LARGE SCALE GENOMIC DNA]</scope>
    <source>
        <strain evidence="6 7">JCM 15073</strain>
    </source>
</reference>
<evidence type="ECO:0000256" key="3">
    <source>
        <dbReference type="PROSITE-ProRule" id="PRU00284"/>
    </source>
</evidence>
<name>A0ABX1EVU6_9PROT</name>